<dbReference type="OrthoDB" id="424261at2759"/>
<dbReference type="Proteomes" id="UP001152797">
    <property type="component" value="Unassembled WGS sequence"/>
</dbReference>
<accession>A0A9P1CKS9</accession>
<reference evidence="2" key="2">
    <citation type="submission" date="2024-04" db="EMBL/GenBank/DDBJ databases">
        <authorList>
            <person name="Chen Y."/>
            <person name="Shah S."/>
            <person name="Dougan E. K."/>
            <person name="Thang M."/>
            <person name="Chan C."/>
        </authorList>
    </citation>
    <scope>NUCLEOTIDE SEQUENCE [LARGE SCALE GENOMIC DNA]</scope>
</reference>
<sequence>MEAPLKKVILPNGAVDWEAFQELVTEKDFLVYDPPQKKRPFWALSNLNLFTPRSPIGVGFPCCVAESVRARMRSEGHDVQHAYISKPDEWFLKMLEPPAEGNHCPEFLRGIWWMKDNVANETLLSFESAHWGSPGTKMEGVGIKHVFKNWSKGSSMWGSMLARSHEEMFGVFKISPNLQWINLDMDNWIYILQAGDKLVDPSGKPVPFTPGDDLLRVTWNDQDPKKGIYYQYIVSRVAFKDESGKLQKVHPAYDELLDRATRPTLQGACCNLFLCNISDAEYGSAYDCIDDHQIYIPGPEHPSWKPDDFLKVDRDA</sequence>
<evidence type="ECO:0000313" key="1">
    <source>
        <dbReference type="EMBL" id="CAI3992877.1"/>
    </source>
</evidence>
<dbReference type="AlphaFoldDB" id="A0A9P1CKS9"/>
<evidence type="ECO:0000313" key="2">
    <source>
        <dbReference type="EMBL" id="CAL1146252.1"/>
    </source>
</evidence>
<dbReference type="EMBL" id="CAMXCT030001770">
    <property type="protein sequence ID" value="CAL4780189.1"/>
    <property type="molecule type" value="Genomic_DNA"/>
</dbReference>
<reference evidence="1" key="1">
    <citation type="submission" date="2022-10" db="EMBL/GenBank/DDBJ databases">
        <authorList>
            <person name="Chen Y."/>
            <person name="Dougan E. K."/>
            <person name="Chan C."/>
            <person name="Rhodes N."/>
            <person name="Thang M."/>
        </authorList>
    </citation>
    <scope>NUCLEOTIDE SEQUENCE</scope>
</reference>
<organism evidence="1">
    <name type="scientific">Cladocopium goreaui</name>
    <dbReference type="NCBI Taxonomy" id="2562237"/>
    <lineage>
        <taxon>Eukaryota</taxon>
        <taxon>Sar</taxon>
        <taxon>Alveolata</taxon>
        <taxon>Dinophyceae</taxon>
        <taxon>Suessiales</taxon>
        <taxon>Symbiodiniaceae</taxon>
        <taxon>Cladocopium</taxon>
    </lineage>
</organism>
<comment type="caution">
    <text evidence="1">The sequence shown here is derived from an EMBL/GenBank/DDBJ whole genome shotgun (WGS) entry which is preliminary data.</text>
</comment>
<dbReference type="EMBL" id="CAMXCT010001770">
    <property type="protein sequence ID" value="CAI3992877.1"/>
    <property type="molecule type" value="Genomic_DNA"/>
</dbReference>
<name>A0A9P1CKS9_9DINO</name>
<proteinExistence type="predicted"/>
<evidence type="ECO:0000313" key="3">
    <source>
        <dbReference type="Proteomes" id="UP001152797"/>
    </source>
</evidence>
<gene>
    <name evidence="1" type="ORF">C1SCF055_LOCUS19671</name>
</gene>
<protein>
    <submittedName>
        <fullName evidence="1">Uncharacterized protein</fullName>
    </submittedName>
</protein>
<keyword evidence="3" id="KW-1185">Reference proteome</keyword>
<dbReference type="EMBL" id="CAMXCT020001770">
    <property type="protein sequence ID" value="CAL1146252.1"/>
    <property type="molecule type" value="Genomic_DNA"/>
</dbReference>